<comment type="caution">
    <text evidence="1">The sequence shown here is derived from an EMBL/GenBank/DDBJ whole genome shotgun (WGS) entry which is preliminary data.</text>
</comment>
<reference evidence="1 2" key="1">
    <citation type="submission" date="2019-11" db="EMBL/GenBank/DDBJ databases">
        <title>Implementation of targeted gown and glove precautions to prevent Staphylococcus aureus acquisition in community-based nursing homes.</title>
        <authorList>
            <person name="Stine O.C."/>
        </authorList>
    </citation>
    <scope>NUCLEOTIDE SEQUENCE [LARGE SCALE GENOMIC DNA]</scope>
    <source>
        <strain evidence="1 2">S_2023.LVRQ.AN</strain>
    </source>
</reference>
<proteinExistence type="predicted"/>
<sequence length="342" mass="37504">KTVNVKPDSELIINFTTMQTNSKQGATNLVIKDAKKNTELATVNVAKTGTAHLFKVPTDADRLDLQFIPDNTAVADASRITTNKDGYKYYSFIDNVGLFSGSHLYVKNRDLAPKATNNKEYTINTEIGNNGNFGASLKADQFKYEVTLPQGVTYVNDSLTTTFPNGNEDSTVLKNMTVNYDQNANKVTFTSQGVTTARGTHTKEVLFPDKSLKLSYKVNVANIDTPKNIDFNEKLTYRTASDVVINNAQPEVTLTADPFSVAVEMNKDALQQQVNSQVDDSHFTTASIAEYNKLKQQADTILNEDANHVETANRASQADIDGLVTKLQAALIDNQAAIAELD</sequence>
<dbReference type="NCBIfam" id="TIGR04263">
    <property type="entry name" value="SasC_Mrp_aggreg"/>
    <property type="match status" value="1"/>
</dbReference>
<dbReference type="Proteomes" id="UP000434412">
    <property type="component" value="Unassembled WGS sequence"/>
</dbReference>
<feature type="non-terminal residue" evidence="1">
    <location>
        <position position="1"/>
    </location>
</feature>
<feature type="non-terminal residue" evidence="1">
    <location>
        <position position="342"/>
    </location>
</feature>
<organism evidence="1 2">
    <name type="scientific">Staphylococcus aureus</name>
    <dbReference type="NCBI Taxonomy" id="1280"/>
    <lineage>
        <taxon>Bacteria</taxon>
        <taxon>Bacillati</taxon>
        <taxon>Bacillota</taxon>
        <taxon>Bacilli</taxon>
        <taxon>Bacillales</taxon>
        <taxon>Staphylococcaceae</taxon>
        <taxon>Staphylococcus</taxon>
    </lineage>
</organism>
<dbReference type="AlphaFoldDB" id="A0A6B0D5V3"/>
<evidence type="ECO:0000313" key="1">
    <source>
        <dbReference type="EMBL" id="MVL47016.1"/>
    </source>
</evidence>
<name>A0A6B0D5V3_STAAU</name>
<gene>
    <name evidence="1" type="ORF">GO941_16405</name>
</gene>
<protein>
    <submittedName>
        <fullName evidence="1">Methicillin resistance protein FmtB</fullName>
    </submittedName>
</protein>
<dbReference type="EMBL" id="WPVZ01000904">
    <property type="protein sequence ID" value="MVL47016.1"/>
    <property type="molecule type" value="Genomic_DNA"/>
</dbReference>
<dbReference type="InterPro" id="IPR026359">
    <property type="entry name" value="SasC/FmtB_aggreg_dom"/>
</dbReference>
<accession>A0A6B0D5V3</accession>
<evidence type="ECO:0000313" key="2">
    <source>
        <dbReference type="Proteomes" id="UP000434412"/>
    </source>
</evidence>